<dbReference type="EMBL" id="MTKP01000184">
    <property type="protein sequence ID" value="RWX48016.1"/>
    <property type="molecule type" value="Genomic_DNA"/>
</dbReference>
<feature type="region of interest" description="Disordered" evidence="1">
    <location>
        <begin position="61"/>
        <end position="82"/>
    </location>
</feature>
<evidence type="ECO:0000313" key="2">
    <source>
        <dbReference type="EMBL" id="RWX48016.1"/>
    </source>
</evidence>
<dbReference type="Proteomes" id="UP000288086">
    <property type="component" value="Unassembled WGS sequence"/>
</dbReference>
<comment type="caution">
    <text evidence="2">The sequence shown here is derived from an EMBL/GenBank/DDBJ whole genome shotgun (WGS) entry which is preliminary data.</text>
</comment>
<evidence type="ECO:0000313" key="3">
    <source>
        <dbReference type="Proteomes" id="UP000288086"/>
    </source>
</evidence>
<organism evidence="2 3">
    <name type="scientific">Candidatus Electrothrix communis</name>
    <dbReference type="NCBI Taxonomy" id="1859133"/>
    <lineage>
        <taxon>Bacteria</taxon>
        <taxon>Pseudomonadati</taxon>
        <taxon>Thermodesulfobacteriota</taxon>
        <taxon>Desulfobulbia</taxon>
        <taxon>Desulfobulbales</taxon>
        <taxon>Desulfobulbaceae</taxon>
        <taxon>Candidatus Electrothrix</taxon>
    </lineage>
</organism>
<name>A0A444J4M0_9BACT</name>
<protein>
    <submittedName>
        <fullName evidence="2">Uncharacterized protein</fullName>
    </submittedName>
</protein>
<keyword evidence="3" id="KW-1185">Reference proteome</keyword>
<sequence length="82" mass="9260">MFKPKQFQVHEAWIAFKLNDAPMTTEANGDFNVLALMDTASCFILGSECIRAVSSEPSQAESRRLLMEGQSRSQQHLPKKLF</sequence>
<evidence type="ECO:0000256" key="1">
    <source>
        <dbReference type="SAM" id="MobiDB-lite"/>
    </source>
</evidence>
<proteinExistence type="predicted"/>
<gene>
    <name evidence="2" type="ORF">VT98_11841</name>
</gene>
<reference evidence="2 3" key="1">
    <citation type="submission" date="2017-01" db="EMBL/GenBank/DDBJ databases">
        <title>The cable genome- insights into the physiology and evolution of filamentous bacteria capable of sulfide oxidation via long distance electron transfer.</title>
        <authorList>
            <person name="Schreiber L."/>
            <person name="Bjerg J.T."/>
            <person name="Boggild A."/>
            <person name="Van De Vossenberg J."/>
            <person name="Meysman F."/>
            <person name="Nielsen L.P."/>
            <person name="Schramm A."/>
            <person name="Kjeldsen K.U."/>
        </authorList>
    </citation>
    <scope>NUCLEOTIDE SEQUENCE [LARGE SCALE GENOMIC DNA]</scope>
    <source>
        <strain evidence="2">A1</strain>
    </source>
</reference>
<accession>A0A444J4M0</accession>
<feature type="non-terminal residue" evidence="2">
    <location>
        <position position="82"/>
    </location>
</feature>
<dbReference type="AlphaFoldDB" id="A0A444J4M0"/>